<accession>A0ABD3N0M0</accession>
<evidence type="ECO:0000313" key="7">
    <source>
        <dbReference type="EMBL" id="KAL3768818.1"/>
    </source>
</evidence>
<feature type="domain" description="HTH myb-type" evidence="6">
    <location>
        <begin position="122"/>
        <end position="175"/>
    </location>
</feature>
<feature type="domain" description="Myb-like" evidence="5">
    <location>
        <begin position="122"/>
        <end position="171"/>
    </location>
</feature>
<dbReference type="PROSITE" id="PS51294">
    <property type="entry name" value="HTH_MYB"/>
    <property type="match status" value="1"/>
</dbReference>
<sequence>MGGDEDDPEEEDNDLLGPQSSQRGWTKGVADPDADSRVNIWSLNGFGQPVFTGGMYQPDEARILEKTVKNYCSSKNISLSELCGGEDHTVHNKSVRGAWQEIAQCLPHRTVLSVYKRALRQMHGMTRGAWSKEEVDALFRLVDLHGHRWKTIQDKLGRTATDCRVKFFDMNDQFRRGKWSVDDVELLLREVRATVNAPRHDMDVREINAWTLENRTKIPWTSISSKVNRRRIDCYFKWKQMTRRSNKKAKILGLEPVPMSRDLFKFDVRAEYVQWKAEQDPKWRQKYANEYILPLLQQDGGIVEREQDIQLVDSIIESRATRPSEVSWHAIRGDAPRERWEALIDEHAPDDDLDLPLWKLAKVVRASMAKNADSSVEPGAITASANNDVDDSLETYYNSRKISNETTLEQRRATPTDSPDNSESIMSGVSIDLLQKSINEIVDNSNDDITIKGVRRLLETKHGIDLSLHKRRIKQLIKQVVVNDH</sequence>
<dbReference type="InterPro" id="IPR001005">
    <property type="entry name" value="SANT/Myb"/>
</dbReference>
<gene>
    <name evidence="7" type="ORF">ACHAWU_006919</name>
</gene>
<comment type="subcellular location">
    <subcellularLocation>
        <location evidence="1">Nucleus</location>
    </subcellularLocation>
</comment>
<feature type="compositionally biased region" description="Acidic residues" evidence="4">
    <location>
        <begin position="1"/>
        <end position="14"/>
    </location>
</feature>
<comment type="caution">
    <text evidence="7">The sequence shown here is derived from an EMBL/GenBank/DDBJ whole genome shotgun (WGS) entry which is preliminary data.</text>
</comment>
<dbReference type="SUPFAM" id="SSF46689">
    <property type="entry name" value="Homeodomain-like"/>
    <property type="match status" value="1"/>
</dbReference>
<keyword evidence="8" id="KW-1185">Reference proteome</keyword>
<feature type="domain" description="Myb-like" evidence="5">
    <location>
        <begin position="175"/>
        <end position="242"/>
    </location>
</feature>
<name>A0ABD3N0M0_9STRA</name>
<evidence type="ECO:0000256" key="3">
    <source>
        <dbReference type="ARBA" id="ARBA00023242"/>
    </source>
</evidence>
<evidence type="ECO:0000256" key="1">
    <source>
        <dbReference type="ARBA" id="ARBA00004123"/>
    </source>
</evidence>
<proteinExistence type="predicted"/>
<evidence type="ECO:0000259" key="5">
    <source>
        <dbReference type="PROSITE" id="PS50090"/>
    </source>
</evidence>
<dbReference type="InterPro" id="IPR017930">
    <property type="entry name" value="Myb_dom"/>
</dbReference>
<protein>
    <submittedName>
        <fullName evidence="7">Uncharacterized protein</fullName>
    </submittedName>
</protein>
<dbReference type="GO" id="GO:0005634">
    <property type="term" value="C:nucleus"/>
    <property type="evidence" value="ECO:0007669"/>
    <property type="project" value="UniProtKB-SubCell"/>
</dbReference>
<dbReference type="SMART" id="SM00717">
    <property type="entry name" value="SANT"/>
    <property type="match status" value="3"/>
</dbReference>
<evidence type="ECO:0000256" key="2">
    <source>
        <dbReference type="ARBA" id="ARBA00023125"/>
    </source>
</evidence>
<dbReference type="EMBL" id="JALLBG020000062">
    <property type="protein sequence ID" value="KAL3768818.1"/>
    <property type="molecule type" value="Genomic_DNA"/>
</dbReference>
<dbReference type="GO" id="GO:0003677">
    <property type="term" value="F:DNA binding"/>
    <property type="evidence" value="ECO:0007669"/>
    <property type="project" value="UniProtKB-KW"/>
</dbReference>
<feature type="region of interest" description="Disordered" evidence="4">
    <location>
        <begin position="1"/>
        <end position="30"/>
    </location>
</feature>
<organism evidence="7 8">
    <name type="scientific">Discostella pseudostelligera</name>
    <dbReference type="NCBI Taxonomy" id="259834"/>
    <lineage>
        <taxon>Eukaryota</taxon>
        <taxon>Sar</taxon>
        <taxon>Stramenopiles</taxon>
        <taxon>Ochrophyta</taxon>
        <taxon>Bacillariophyta</taxon>
        <taxon>Coscinodiscophyceae</taxon>
        <taxon>Thalassiosirophycidae</taxon>
        <taxon>Stephanodiscales</taxon>
        <taxon>Stephanodiscaceae</taxon>
        <taxon>Discostella</taxon>
    </lineage>
</organism>
<evidence type="ECO:0000313" key="8">
    <source>
        <dbReference type="Proteomes" id="UP001530293"/>
    </source>
</evidence>
<evidence type="ECO:0000256" key="4">
    <source>
        <dbReference type="SAM" id="MobiDB-lite"/>
    </source>
</evidence>
<keyword evidence="2" id="KW-0238">DNA-binding</keyword>
<dbReference type="PANTHER" id="PTHR46380">
    <property type="entry name" value="CYCLIN-D-BINDING MYB-LIKE TRANSCRIPTION FACTOR 1"/>
    <property type="match status" value="1"/>
</dbReference>
<dbReference type="Proteomes" id="UP001530293">
    <property type="component" value="Unassembled WGS sequence"/>
</dbReference>
<dbReference type="InterPro" id="IPR009057">
    <property type="entry name" value="Homeodomain-like_sf"/>
</dbReference>
<dbReference type="Pfam" id="PF00249">
    <property type="entry name" value="Myb_DNA-binding"/>
    <property type="match status" value="1"/>
</dbReference>
<dbReference type="InterPro" id="IPR051651">
    <property type="entry name" value="DMTF1_DNA-bind_reg"/>
</dbReference>
<dbReference type="CDD" id="cd00167">
    <property type="entry name" value="SANT"/>
    <property type="match status" value="1"/>
</dbReference>
<dbReference type="PROSITE" id="PS50090">
    <property type="entry name" value="MYB_LIKE"/>
    <property type="match status" value="2"/>
</dbReference>
<dbReference type="AlphaFoldDB" id="A0ABD3N0M0"/>
<keyword evidence="3" id="KW-0539">Nucleus</keyword>
<reference evidence="7 8" key="1">
    <citation type="submission" date="2024-10" db="EMBL/GenBank/DDBJ databases">
        <title>Updated reference genomes for cyclostephanoid diatoms.</title>
        <authorList>
            <person name="Roberts W.R."/>
            <person name="Alverson A.J."/>
        </authorList>
    </citation>
    <scope>NUCLEOTIDE SEQUENCE [LARGE SCALE GENOMIC DNA]</scope>
    <source>
        <strain evidence="7 8">AJA232-27</strain>
    </source>
</reference>
<dbReference type="Gene3D" id="1.10.10.60">
    <property type="entry name" value="Homeodomain-like"/>
    <property type="match status" value="1"/>
</dbReference>
<evidence type="ECO:0000259" key="6">
    <source>
        <dbReference type="PROSITE" id="PS51294"/>
    </source>
</evidence>
<dbReference type="PANTHER" id="PTHR46380:SF2">
    <property type="entry name" value="CYCLIN-D-BINDING MYB-LIKE TRANSCRIPTION FACTOR 1"/>
    <property type="match status" value="1"/>
</dbReference>